<accession>A0A9D7XNQ4</accession>
<comment type="caution">
    <text evidence="1">The sequence shown here is derived from an EMBL/GenBank/DDBJ whole genome shotgun (WGS) entry which is preliminary data.</text>
</comment>
<reference evidence="1 2" key="1">
    <citation type="submission" date="2020-10" db="EMBL/GenBank/DDBJ databases">
        <title>Connecting structure to function with the recovery of over 1000 high-quality activated sludge metagenome-assembled genomes encoding full-length rRNA genes using long-read sequencing.</title>
        <authorList>
            <person name="Singleton C.M."/>
            <person name="Petriglieri F."/>
            <person name="Kristensen J.M."/>
            <person name="Kirkegaard R.H."/>
            <person name="Michaelsen T.Y."/>
            <person name="Andersen M.H."/>
            <person name="Karst S.M."/>
            <person name="Dueholm M.S."/>
            <person name="Nielsen P.H."/>
            <person name="Albertsen M."/>
        </authorList>
    </citation>
    <scope>NUCLEOTIDE SEQUENCE [LARGE SCALE GENOMIC DNA]</scope>
    <source>
        <strain evidence="1">Ribe_18-Q3-R11-54_MAXAC.273</strain>
    </source>
</reference>
<name>A0A9D7XNQ4_9BACT</name>
<proteinExistence type="predicted"/>
<dbReference type="EMBL" id="JADKGY010000001">
    <property type="protein sequence ID" value="MBK9981236.1"/>
    <property type="molecule type" value="Genomic_DNA"/>
</dbReference>
<dbReference type="AlphaFoldDB" id="A0A9D7XNQ4"/>
<dbReference type="Proteomes" id="UP000808337">
    <property type="component" value="Unassembled WGS sequence"/>
</dbReference>
<organism evidence="1 2">
    <name type="scientific">Candidatus Opimibacter skivensis</name>
    <dbReference type="NCBI Taxonomy" id="2982028"/>
    <lineage>
        <taxon>Bacteria</taxon>
        <taxon>Pseudomonadati</taxon>
        <taxon>Bacteroidota</taxon>
        <taxon>Saprospiria</taxon>
        <taxon>Saprospirales</taxon>
        <taxon>Saprospiraceae</taxon>
        <taxon>Candidatus Opimibacter</taxon>
    </lineage>
</organism>
<sequence>MSEQKELLGVGSRVKHPAYGDGVIIRLHPAAYEVAFMVYGLKNVGKDYTQWDVIERIETAEAVSFSEAEKSLMKILRQWSDISEVVLIGDKWKGGTLLMQPYDHSLKPKDLPIEIFFHKIVMLRDRIRVLEQKINSHTKLSEEDKIDMQQYITRIYGSLTTFNILFRDKDHHFVGEKS</sequence>
<evidence type="ECO:0000313" key="1">
    <source>
        <dbReference type="EMBL" id="MBK9981236.1"/>
    </source>
</evidence>
<evidence type="ECO:0000313" key="2">
    <source>
        <dbReference type="Proteomes" id="UP000808337"/>
    </source>
</evidence>
<gene>
    <name evidence="1" type="ORF">IPP15_02225</name>
</gene>
<protein>
    <submittedName>
        <fullName evidence="1">Uncharacterized protein</fullName>
    </submittedName>
</protein>